<evidence type="ECO:0000313" key="1">
    <source>
        <dbReference type="EMBL" id="KZS47091.1"/>
    </source>
</evidence>
<gene>
    <name evidence="1" type="ORF">AWU65_14735</name>
</gene>
<evidence type="ECO:0000313" key="2">
    <source>
        <dbReference type="Proteomes" id="UP000076796"/>
    </source>
</evidence>
<sequence length="73" mass="8575">MQRVAASAASNRRSLRCFDMGSHKDMYSTQVFKYATIEDQGRRRIGLRYSNTSRKIANKSTFQYFILNKPEYI</sequence>
<dbReference type="EMBL" id="LWMH01000001">
    <property type="protein sequence ID" value="KZS47091.1"/>
    <property type="molecule type" value="Genomic_DNA"/>
</dbReference>
<organism evidence="1 2">
    <name type="scientific">Paenibacillus glucanolyticus</name>
    <dbReference type="NCBI Taxonomy" id="59843"/>
    <lineage>
        <taxon>Bacteria</taxon>
        <taxon>Bacillati</taxon>
        <taxon>Bacillota</taxon>
        <taxon>Bacilli</taxon>
        <taxon>Bacillales</taxon>
        <taxon>Paenibacillaceae</taxon>
        <taxon>Paenibacillus</taxon>
    </lineage>
</organism>
<dbReference type="AlphaFoldDB" id="A0A162EKT9"/>
<proteinExistence type="predicted"/>
<name>A0A162EKT9_9BACL</name>
<accession>A0A162EKT9</accession>
<reference evidence="1" key="1">
    <citation type="journal article" date="2016" name="Genome Announc.">
        <title>Draft genomes of two strains of Paenibacillus glucanolyticus with capability to degrade lignocellulose.</title>
        <authorList>
            <person name="Mathews S.L."/>
            <person name="Pawlak J."/>
            <person name="Grunden A.M."/>
        </authorList>
    </citation>
    <scope>NUCLEOTIDE SEQUENCE [LARGE SCALE GENOMIC DNA]</scope>
    <source>
        <strain evidence="1">SLM1</strain>
    </source>
</reference>
<dbReference type="Proteomes" id="UP000076796">
    <property type="component" value="Unassembled WGS sequence"/>
</dbReference>
<protein>
    <submittedName>
        <fullName evidence="1">Uncharacterized protein</fullName>
    </submittedName>
</protein>
<keyword evidence="2" id="KW-1185">Reference proteome</keyword>
<comment type="caution">
    <text evidence="1">The sequence shown here is derived from an EMBL/GenBank/DDBJ whole genome shotgun (WGS) entry which is preliminary data.</text>
</comment>